<feature type="domain" description="Transcription regulator PadR N-terminal" evidence="1">
    <location>
        <begin position="7"/>
        <end position="80"/>
    </location>
</feature>
<dbReference type="EMBL" id="CP147846">
    <property type="protein sequence ID" value="WXG69858.1"/>
    <property type="molecule type" value="Genomic_DNA"/>
</dbReference>
<evidence type="ECO:0000259" key="1">
    <source>
        <dbReference type="Pfam" id="PF03551"/>
    </source>
</evidence>
<gene>
    <name evidence="2" type="ORF">WDS16_04740</name>
</gene>
<reference evidence="2 3" key="1">
    <citation type="submission" date="2024-03" db="EMBL/GenBank/DDBJ databases">
        <title>Natural products discovery in diverse microorganisms through a two-stage MS feature dereplication strategy.</title>
        <authorList>
            <person name="Zhang R."/>
        </authorList>
    </citation>
    <scope>NUCLEOTIDE SEQUENCE [LARGE SCALE GENOMIC DNA]</scope>
    <source>
        <strain evidence="2 3">18930</strain>
    </source>
</reference>
<evidence type="ECO:0000313" key="3">
    <source>
        <dbReference type="Proteomes" id="UP001432000"/>
    </source>
</evidence>
<accession>A0ABZ2PL09</accession>
<dbReference type="InterPro" id="IPR036390">
    <property type="entry name" value="WH_DNA-bd_sf"/>
</dbReference>
<keyword evidence="3" id="KW-1185">Reference proteome</keyword>
<dbReference type="PANTHER" id="PTHR43252:SF2">
    <property type="entry name" value="TRANSCRIPTION REGULATOR, PADR-LIKE FAMILY"/>
    <property type="match status" value="1"/>
</dbReference>
<name>A0ABZ2PL09_9NOCA</name>
<dbReference type="Gene3D" id="1.10.10.10">
    <property type="entry name" value="Winged helix-like DNA-binding domain superfamily/Winged helix DNA-binding domain"/>
    <property type="match status" value="1"/>
</dbReference>
<protein>
    <submittedName>
        <fullName evidence="2">PadR family transcriptional regulator</fullName>
    </submittedName>
</protein>
<dbReference type="InterPro" id="IPR036388">
    <property type="entry name" value="WH-like_DNA-bd_sf"/>
</dbReference>
<evidence type="ECO:0000313" key="2">
    <source>
        <dbReference type="EMBL" id="WXG69858.1"/>
    </source>
</evidence>
<dbReference type="PANTHER" id="PTHR43252">
    <property type="entry name" value="TRANSCRIPTIONAL REGULATOR YQJI"/>
    <property type="match status" value="1"/>
</dbReference>
<organism evidence="2 3">
    <name type="scientific">Rhodococcus sovatensis</name>
    <dbReference type="NCBI Taxonomy" id="1805840"/>
    <lineage>
        <taxon>Bacteria</taxon>
        <taxon>Bacillati</taxon>
        <taxon>Actinomycetota</taxon>
        <taxon>Actinomycetes</taxon>
        <taxon>Mycobacteriales</taxon>
        <taxon>Nocardiaceae</taxon>
        <taxon>Rhodococcus</taxon>
    </lineage>
</organism>
<dbReference type="InterPro" id="IPR005149">
    <property type="entry name" value="Tscrpt_reg_PadR_N"/>
</dbReference>
<dbReference type="SUPFAM" id="SSF46785">
    <property type="entry name" value="Winged helix' DNA-binding domain"/>
    <property type="match status" value="1"/>
</dbReference>
<dbReference type="Proteomes" id="UP001432000">
    <property type="component" value="Chromosome"/>
</dbReference>
<sequence length="199" mass="22503">MSLRYALLALLTAGPLTGYDAARRFGGSVGHVWHAPDSQIYPELRRMQADGLIEGEQVRWGPRSTKTRYRITEAGMQSFRSWMSKPVDHAPERDAHHMQAAYLEWADPDEARLILRTHIEYYTAHVALLTAVRDGIAARTDPAIVRRLEARPDSEHEQIVAFKVFSYSGMIARSQSEIEWASTGLELVDRLNDSTRPAT</sequence>
<proteinExistence type="predicted"/>
<dbReference type="Pfam" id="PF03551">
    <property type="entry name" value="PadR"/>
    <property type="match status" value="1"/>
</dbReference>
<dbReference type="RefSeq" id="WP_338890889.1">
    <property type="nucleotide sequence ID" value="NZ_CP147846.1"/>
</dbReference>